<evidence type="ECO:0000256" key="8">
    <source>
        <dbReference type="ARBA" id="ARBA00018836"/>
    </source>
</evidence>
<dbReference type="InterPro" id="IPR000422">
    <property type="entry name" value="DHBP_synthase_RibB"/>
</dbReference>
<dbReference type="InterPro" id="IPR032677">
    <property type="entry name" value="GTP_cyclohydro_II"/>
</dbReference>
<organism evidence="16 17">
    <name type="scientific">Spiribacter vilamensis</name>
    <dbReference type="NCBI Taxonomy" id="531306"/>
    <lineage>
        <taxon>Bacteria</taxon>
        <taxon>Pseudomonadati</taxon>
        <taxon>Pseudomonadota</taxon>
        <taxon>Gammaproteobacteria</taxon>
        <taxon>Chromatiales</taxon>
        <taxon>Ectothiorhodospiraceae</taxon>
        <taxon>Spiribacter</taxon>
    </lineage>
</organism>
<reference evidence="16 17" key="1">
    <citation type="submission" date="2019-02" db="EMBL/GenBank/DDBJ databases">
        <title>Genomic Encyclopedia of Type Strains, Phase IV (KMG-IV): sequencing the most valuable type-strain genomes for metagenomic binning, comparative biology and taxonomic classification.</title>
        <authorList>
            <person name="Goeker M."/>
        </authorList>
    </citation>
    <scope>NUCLEOTIDE SEQUENCE [LARGE SCALE GENOMIC DNA]</scope>
    <source>
        <strain evidence="16 17">DSM 21056</strain>
    </source>
</reference>
<comment type="function">
    <text evidence="3 14">Catalyzes the conversion of D-ribulose 5-phosphate to formate and 3,4-dihydroxy-2-butanone 4-phosphate.</text>
</comment>
<keyword evidence="9 14" id="KW-0686">Riboflavin biosynthesis</keyword>
<comment type="cofactor">
    <cofactor evidence="2">
        <name>Mn(2+)</name>
        <dbReference type="ChEBI" id="CHEBI:29035"/>
    </cofactor>
</comment>
<evidence type="ECO:0000256" key="14">
    <source>
        <dbReference type="HAMAP-Rule" id="MF_00180"/>
    </source>
</evidence>
<evidence type="ECO:0000256" key="10">
    <source>
        <dbReference type="ARBA" id="ARBA00022723"/>
    </source>
</evidence>
<dbReference type="RefSeq" id="WP_130503284.1">
    <property type="nucleotide sequence ID" value="NZ_SHLI01000001.1"/>
</dbReference>
<evidence type="ECO:0000313" key="16">
    <source>
        <dbReference type="EMBL" id="RZU99019.1"/>
    </source>
</evidence>
<feature type="binding site" evidence="14">
    <location>
        <position position="28"/>
    </location>
    <ligand>
        <name>Mg(2+)</name>
        <dbReference type="ChEBI" id="CHEBI:18420"/>
        <label>2</label>
    </ligand>
</feature>
<dbReference type="Pfam" id="PF00926">
    <property type="entry name" value="DHBP_synthase"/>
    <property type="match status" value="1"/>
</dbReference>
<dbReference type="Proteomes" id="UP000292298">
    <property type="component" value="Unassembled WGS sequence"/>
</dbReference>
<dbReference type="PANTHER" id="PTHR21327">
    <property type="entry name" value="GTP CYCLOHYDROLASE II-RELATED"/>
    <property type="match status" value="1"/>
</dbReference>
<keyword evidence="17" id="KW-1185">Reference proteome</keyword>
<dbReference type="EC" id="4.1.99.12" evidence="7 14"/>
<evidence type="ECO:0000256" key="5">
    <source>
        <dbReference type="ARBA" id="ARBA00005520"/>
    </source>
</evidence>
<dbReference type="GO" id="GO:0008686">
    <property type="term" value="F:3,4-dihydroxy-2-butanone-4-phosphate synthase activity"/>
    <property type="evidence" value="ECO:0007669"/>
    <property type="project" value="UniProtKB-UniRule"/>
</dbReference>
<dbReference type="PANTHER" id="PTHR21327:SF34">
    <property type="entry name" value="3,4-DIHYDROXY-2-BUTANONE 4-PHOSPHATE SYNTHASE"/>
    <property type="match status" value="1"/>
</dbReference>
<dbReference type="GO" id="GO:0000287">
    <property type="term" value="F:magnesium ion binding"/>
    <property type="evidence" value="ECO:0007669"/>
    <property type="project" value="UniProtKB-UniRule"/>
</dbReference>
<evidence type="ECO:0000256" key="6">
    <source>
        <dbReference type="ARBA" id="ARBA00008976"/>
    </source>
</evidence>
<feature type="binding site" evidence="14">
    <location>
        <position position="143"/>
    </location>
    <ligand>
        <name>Mg(2+)</name>
        <dbReference type="ChEBI" id="CHEBI:18420"/>
        <label>2</label>
    </ligand>
</feature>
<dbReference type="EMBL" id="SHLI01000001">
    <property type="protein sequence ID" value="RZU99019.1"/>
    <property type="molecule type" value="Genomic_DNA"/>
</dbReference>
<comment type="similarity">
    <text evidence="14">Belongs to the DHBP synthase family.</text>
</comment>
<dbReference type="NCBIfam" id="TIGR00506">
    <property type="entry name" value="ribB"/>
    <property type="match status" value="1"/>
</dbReference>
<dbReference type="Pfam" id="PF00925">
    <property type="entry name" value="GTP_cyclohydro2"/>
    <property type="match status" value="1"/>
</dbReference>
<evidence type="ECO:0000256" key="11">
    <source>
        <dbReference type="ARBA" id="ARBA00022842"/>
    </source>
</evidence>
<dbReference type="GO" id="GO:0009231">
    <property type="term" value="P:riboflavin biosynthetic process"/>
    <property type="evidence" value="ECO:0007669"/>
    <property type="project" value="UniProtKB-UniRule"/>
</dbReference>
<dbReference type="GO" id="GO:0030145">
    <property type="term" value="F:manganese ion binding"/>
    <property type="evidence" value="ECO:0007669"/>
    <property type="project" value="UniProtKB-UniRule"/>
</dbReference>
<feature type="binding site" evidence="14">
    <location>
        <position position="32"/>
    </location>
    <ligand>
        <name>D-ribulose 5-phosphate</name>
        <dbReference type="ChEBI" id="CHEBI:58121"/>
    </ligand>
</feature>
<dbReference type="GO" id="GO:0003935">
    <property type="term" value="F:GTP cyclohydrolase II activity"/>
    <property type="evidence" value="ECO:0007669"/>
    <property type="project" value="TreeGrafter"/>
</dbReference>
<feature type="site" description="Essential for catalytic activity" evidence="14">
    <location>
        <position position="126"/>
    </location>
</feature>
<comment type="caution">
    <text evidence="16">The sequence shown here is derived from an EMBL/GenBank/DDBJ whole genome shotgun (WGS) entry which is preliminary data.</text>
</comment>
<comment type="similarity">
    <text evidence="6">In the C-terminal section; belongs to the GTP cyclohydrolase II family.</text>
</comment>
<feature type="binding site" evidence="14">
    <location>
        <begin position="140"/>
        <end position="144"/>
    </location>
    <ligand>
        <name>D-ribulose 5-phosphate</name>
        <dbReference type="ChEBI" id="CHEBI:58121"/>
    </ligand>
</feature>
<dbReference type="OrthoDB" id="9793111at2"/>
<keyword evidence="16" id="KW-0378">Hydrolase</keyword>
<feature type="domain" description="GTP cyclohydrolase II" evidence="15">
    <location>
        <begin position="207"/>
        <end position="375"/>
    </location>
</feature>
<keyword evidence="11 14" id="KW-0460">Magnesium</keyword>
<evidence type="ECO:0000259" key="15">
    <source>
        <dbReference type="Pfam" id="PF00925"/>
    </source>
</evidence>
<evidence type="ECO:0000256" key="2">
    <source>
        <dbReference type="ARBA" id="ARBA00001936"/>
    </source>
</evidence>
<keyword evidence="10 14" id="KW-0479">Metal-binding</keyword>
<evidence type="ECO:0000256" key="9">
    <source>
        <dbReference type="ARBA" id="ARBA00022619"/>
    </source>
</evidence>
<dbReference type="UniPathway" id="UPA00275">
    <property type="reaction ID" value="UER00399"/>
</dbReference>
<keyword evidence="13 14" id="KW-0456">Lyase</keyword>
<dbReference type="SUPFAM" id="SSF55821">
    <property type="entry name" value="YrdC/RibB"/>
    <property type="match status" value="1"/>
</dbReference>
<dbReference type="GO" id="GO:0005829">
    <property type="term" value="C:cytosol"/>
    <property type="evidence" value="ECO:0007669"/>
    <property type="project" value="TreeGrafter"/>
</dbReference>
<dbReference type="InterPro" id="IPR017945">
    <property type="entry name" value="DHBP_synth_RibB-like_a/b_dom"/>
</dbReference>
<dbReference type="Gene3D" id="3.40.50.10990">
    <property type="entry name" value="GTP cyclohydrolase II"/>
    <property type="match status" value="1"/>
</dbReference>
<keyword evidence="12 14" id="KW-0464">Manganese</keyword>
<dbReference type="SUPFAM" id="SSF142695">
    <property type="entry name" value="RibA-like"/>
    <property type="match status" value="1"/>
</dbReference>
<evidence type="ECO:0000256" key="1">
    <source>
        <dbReference type="ARBA" id="ARBA00000141"/>
    </source>
</evidence>
<feature type="binding site" evidence="14">
    <location>
        <begin position="27"/>
        <end position="28"/>
    </location>
    <ligand>
        <name>D-ribulose 5-phosphate</name>
        <dbReference type="ChEBI" id="CHEBI:58121"/>
    </ligand>
</feature>
<accession>A0A4Q8D101</accession>
<evidence type="ECO:0000256" key="12">
    <source>
        <dbReference type="ARBA" id="ARBA00023211"/>
    </source>
</evidence>
<feature type="site" description="Essential for catalytic activity" evidence="14">
    <location>
        <position position="164"/>
    </location>
</feature>
<sequence length="384" mass="42118">MAFNSIDEIVDDISAGRMVLMLDDEDRENEGDLLMAASMVRPDDINFMARYGRGLICLTLSRERCEQLRLPLMVTNSSDHQGTQFTLSIEAAQGVTTGISAADRARTIQTAVAPQAKPQDIVQPGHVFPLMAQPGGVLTRAGHTEAGCDLARLAGFEPAAVIVEVLNEDGTMARRDDLVAFARAHDIKIGTVADLIAYRIRNERTVERVADCELPTEHGRFHLYAYEDVVDGAMHFALLRGQTDPEQPALVRVQIENTLSDLFGAIAPDQTWSLRQSLDEIAGSRTDPVCLLMLRGADDRSEVLTRMREFQALSQSGEITPEPRPITDQSEALRTYGVGAQILTDLGIRRMRVLSSPKIMYGLSGFGMEVVDYVQTGDDRGVSA</sequence>
<dbReference type="AlphaFoldDB" id="A0A4Q8D101"/>
<comment type="pathway">
    <text evidence="4 14">Cofactor biosynthesis; riboflavin biosynthesis; 2-hydroxy-3-oxobutyl phosphate from D-ribulose 5-phosphate: step 1/1.</text>
</comment>
<feature type="binding site" evidence="14">
    <location>
        <position position="28"/>
    </location>
    <ligand>
        <name>Mg(2+)</name>
        <dbReference type="ChEBI" id="CHEBI:18420"/>
        <label>1</label>
    </ligand>
</feature>
<name>A0A4Q8D101_9GAMM</name>
<protein>
    <recommendedName>
        <fullName evidence="8 14">3,4-dihydroxy-2-butanone 4-phosphate synthase</fullName>
        <shortName evidence="14">DHBP synthase</shortName>
        <ecNumber evidence="7 14">4.1.99.12</ecNumber>
    </recommendedName>
</protein>
<dbReference type="InterPro" id="IPR036144">
    <property type="entry name" value="RibA-like_sf"/>
</dbReference>
<dbReference type="HAMAP" id="MF_00180">
    <property type="entry name" value="RibB"/>
    <property type="match status" value="1"/>
</dbReference>
<gene>
    <name evidence="14" type="primary">ribB</name>
    <name evidence="16" type="ORF">EV698_1295</name>
</gene>
<dbReference type="PIRSF" id="PIRSF001259">
    <property type="entry name" value="RibA"/>
    <property type="match status" value="1"/>
</dbReference>
<comment type="similarity">
    <text evidence="5">In the N-terminal section; belongs to the DHBP synthase family.</text>
</comment>
<evidence type="ECO:0000256" key="3">
    <source>
        <dbReference type="ARBA" id="ARBA00002284"/>
    </source>
</evidence>
<comment type="catalytic activity">
    <reaction evidence="1 14">
        <text>D-ribulose 5-phosphate = (2S)-2-hydroxy-3-oxobutyl phosphate + formate + H(+)</text>
        <dbReference type="Rhea" id="RHEA:18457"/>
        <dbReference type="ChEBI" id="CHEBI:15378"/>
        <dbReference type="ChEBI" id="CHEBI:15740"/>
        <dbReference type="ChEBI" id="CHEBI:58121"/>
        <dbReference type="ChEBI" id="CHEBI:58830"/>
        <dbReference type="EC" id="4.1.99.12"/>
    </reaction>
</comment>
<comment type="cofactor">
    <cofactor evidence="14">
        <name>Mg(2+)</name>
        <dbReference type="ChEBI" id="CHEBI:18420"/>
    </cofactor>
    <cofactor evidence="14">
        <name>Mn(2+)</name>
        <dbReference type="ChEBI" id="CHEBI:29035"/>
    </cofactor>
    <text evidence="14">Binds 2 divalent metal cations per subunit. Magnesium or manganese.</text>
</comment>
<evidence type="ECO:0000256" key="7">
    <source>
        <dbReference type="ARBA" id="ARBA00012153"/>
    </source>
</evidence>
<proteinExistence type="inferred from homology"/>
<evidence type="ECO:0000256" key="4">
    <source>
        <dbReference type="ARBA" id="ARBA00004904"/>
    </source>
</evidence>
<comment type="subunit">
    <text evidence="14">Homodimer.</text>
</comment>
<evidence type="ECO:0000313" key="17">
    <source>
        <dbReference type="Proteomes" id="UP000292298"/>
    </source>
</evidence>
<dbReference type="Gene3D" id="3.90.870.10">
    <property type="entry name" value="DHBP synthase"/>
    <property type="match status" value="1"/>
</dbReference>
<evidence type="ECO:0000256" key="13">
    <source>
        <dbReference type="ARBA" id="ARBA00023239"/>
    </source>
</evidence>
<dbReference type="FunFam" id="3.90.870.10:FF:000001">
    <property type="entry name" value="Riboflavin biosynthesis protein RibBA"/>
    <property type="match status" value="1"/>
</dbReference>